<dbReference type="Pfam" id="PF05960">
    <property type="entry name" value="DUF885"/>
    <property type="match status" value="1"/>
</dbReference>
<organism evidence="2 3">
    <name type="scientific">Idiomarina ramblicola</name>
    <dbReference type="NCBI Taxonomy" id="263724"/>
    <lineage>
        <taxon>Bacteria</taxon>
        <taxon>Pseudomonadati</taxon>
        <taxon>Pseudomonadota</taxon>
        <taxon>Gammaproteobacteria</taxon>
        <taxon>Alteromonadales</taxon>
        <taxon>Idiomarinaceae</taxon>
        <taxon>Idiomarina</taxon>
    </lineage>
</organism>
<comment type="caution">
    <text evidence="2">The sequence shown here is derived from an EMBL/GenBank/DDBJ whole genome shotgun (WGS) entry which is preliminary data.</text>
</comment>
<keyword evidence="3" id="KW-1185">Reference proteome</keyword>
<evidence type="ECO:0000313" key="3">
    <source>
        <dbReference type="Proteomes" id="UP000288058"/>
    </source>
</evidence>
<feature type="signal peptide" evidence="1">
    <location>
        <begin position="1"/>
        <end position="24"/>
    </location>
</feature>
<sequence>MMKKTALAISMTLLLVGCGQPQQAQTSTESKKSSIKQSSQTKQLQQIYKDYFDEQLQLNPLLATYIGDNRYNDQLPNFYSEEYLDKSLALEKRYLEEVDKIHAEQLPRSERISYEIFKRNRELAIEGAQYPEHLLPINQFYNIAGRLAMLASGTSAQPFNTTEDYRAWASRMEKIPRLFDQAIENMEKGIEQGIVQPRVLIEKAIPQINAQITEDVTDSIFWRPVADLPEEIADTDAEAIRKQYRDIIANTVLPAYQKLSDYLNKDYLPEARTDSFGLGQLPGGMEWYKYRIQANTSTTLSADRIHQIGLDEVARIHDEMRDIMEETNFEGDIQTFFNFMTNDQQFIYDSRDEMVEDYRSLRGAVDKMVGELFDIFPQAEYEVRKVEEFREQSASSGSYQAAPTDNSRPAIFYLNTYDLSSRPSWAKTALFLHEAAPGHHFQISIQQELEDLPKFRKFGRETAYTEGWGLYSEALGYDMGLYDDPYQRFGQLAAELWRSIRLVVDTGIHAKGWSRQQVLDYMYESAPVAEARAVSEAERFMALPGQALAYKIGQLKISELRRDAERKLGDKFDIKAFHRVVLEDGAVPLTVLERKVKRWVAQQL</sequence>
<dbReference type="PANTHER" id="PTHR33361:SF16">
    <property type="entry name" value="DUF885 DOMAIN-CONTAINING PROTEIN"/>
    <property type="match status" value="1"/>
</dbReference>
<name>A0A432Z5D4_9GAMM</name>
<dbReference type="PROSITE" id="PS51257">
    <property type="entry name" value="PROKAR_LIPOPROTEIN"/>
    <property type="match status" value="1"/>
</dbReference>
<feature type="chain" id="PRO_5019116422" evidence="1">
    <location>
        <begin position="25"/>
        <end position="604"/>
    </location>
</feature>
<gene>
    <name evidence="2" type="ORF">CWI78_01425</name>
</gene>
<reference evidence="3" key="1">
    <citation type="journal article" date="2018" name="Front. Microbiol.">
        <title>Genome-Based Analysis Reveals the Taxonomy and Diversity of the Family Idiomarinaceae.</title>
        <authorList>
            <person name="Liu Y."/>
            <person name="Lai Q."/>
            <person name="Shao Z."/>
        </authorList>
    </citation>
    <scope>NUCLEOTIDE SEQUENCE [LARGE SCALE GENOMIC DNA]</scope>
    <source>
        <strain evidence="3">R22</strain>
    </source>
</reference>
<evidence type="ECO:0000256" key="1">
    <source>
        <dbReference type="SAM" id="SignalP"/>
    </source>
</evidence>
<dbReference type="RefSeq" id="WP_126779543.1">
    <property type="nucleotide sequence ID" value="NZ_PIQC01000001.1"/>
</dbReference>
<dbReference type="AlphaFoldDB" id="A0A432Z5D4"/>
<dbReference type="PANTHER" id="PTHR33361">
    <property type="entry name" value="GLR0591 PROTEIN"/>
    <property type="match status" value="1"/>
</dbReference>
<protein>
    <submittedName>
        <fullName evidence="2">DUF885 domain-containing protein</fullName>
    </submittedName>
</protein>
<evidence type="ECO:0000313" key="2">
    <source>
        <dbReference type="EMBL" id="RUO73128.1"/>
    </source>
</evidence>
<dbReference type="EMBL" id="PIQC01000001">
    <property type="protein sequence ID" value="RUO73128.1"/>
    <property type="molecule type" value="Genomic_DNA"/>
</dbReference>
<keyword evidence="1" id="KW-0732">Signal</keyword>
<proteinExistence type="predicted"/>
<dbReference type="Proteomes" id="UP000288058">
    <property type="component" value="Unassembled WGS sequence"/>
</dbReference>
<dbReference type="OrthoDB" id="9769898at2"/>
<dbReference type="InterPro" id="IPR010281">
    <property type="entry name" value="DUF885"/>
</dbReference>
<accession>A0A432Z5D4</accession>